<keyword evidence="3" id="KW-0804">Transcription</keyword>
<dbReference type="KEGG" id="pht:BLM14_01280"/>
<gene>
    <name evidence="5" type="ORF">B5P45_07895</name>
</gene>
<dbReference type="EMBL" id="MZMT01000020">
    <property type="protein sequence ID" value="PIO45382.1"/>
    <property type="molecule type" value="Genomic_DNA"/>
</dbReference>
<keyword evidence="1" id="KW-0805">Transcription regulation</keyword>
<evidence type="ECO:0000259" key="4">
    <source>
        <dbReference type="PROSITE" id="PS50043"/>
    </source>
</evidence>
<dbReference type="GO" id="GO:0006355">
    <property type="term" value="P:regulation of DNA-templated transcription"/>
    <property type="evidence" value="ECO:0007669"/>
    <property type="project" value="InterPro"/>
</dbReference>
<dbReference type="CDD" id="cd06170">
    <property type="entry name" value="LuxR_C_like"/>
    <property type="match status" value="1"/>
</dbReference>
<accession>A0A2N9W0W4</accession>
<dbReference type="AlphaFoldDB" id="A0A2N9W0W4"/>
<dbReference type="InterPro" id="IPR036388">
    <property type="entry name" value="WH-like_DNA-bd_sf"/>
</dbReference>
<dbReference type="SMART" id="SM00421">
    <property type="entry name" value="HTH_LUXR"/>
    <property type="match status" value="1"/>
</dbReference>
<evidence type="ECO:0000313" key="6">
    <source>
        <dbReference type="Proteomes" id="UP000232163"/>
    </source>
</evidence>
<keyword evidence="2" id="KW-0238">DNA-binding</keyword>
<dbReference type="PROSITE" id="PS00622">
    <property type="entry name" value="HTH_LUXR_1"/>
    <property type="match status" value="1"/>
</dbReference>
<dbReference type="InterPro" id="IPR016032">
    <property type="entry name" value="Sig_transdc_resp-reg_C-effctor"/>
</dbReference>
<dbReference type="GO" id="GO:0003677">
    <property type="term" value="F:DNA binding"/>
    <property type="evidence" value="ECO:0007669"/>
    <property type="project" value="UniProtKB-KW"/>
</dbReference>
<dbReference type="OrthoDB" id="343383at2"/>
<evidence type="ECO:0000256" key="1">
    <source>
        <dbReference type="ARBA" id="ARBA00023015"/>
    </source>
</evidence>
<organism evidence="5 6">
    <name type="scientific">Phyllobacterium zundukense</name>
    <dbReference type="NCBI Taxonomy" id="1867719"/>
    <lineage>
        <taxon>Bacteria</taxon>
        <taxon>Pseudomonadati</taxon>
        <taxon>Pseudomonadota</taxon>
        <taxon>Alphaproteobacteria</taxon>
        <taxon>Hyphomicrobiales</taxon>
        <taxon>Phyllobacteriaceae</taxon>
        <taxon>Phyllobacterium</taxon>
    </lineage>
</organism>
<dbReference type="Gene3D" id="1.10.10.10">
    <property type="entry name" value="Winged helix-like DNA-binding domain superfamily/Winged helix DNA-binding domain"/>
    <property type="match status" value="1"/>
</dbReference>
<dbReference type="SUPFAM" id="SSF46894">
    <property type="entry name" value="C-terminal effector domain of the bipartite response regulators"/>
    <property type="match status" value="1"/>
</dbReference>
<feature type="domain" description="HTH luxR-type" evidence="4">
    <location>
        <begin position="200"/>
        <end position="265"/>
    </location>
</feature>
<reference evidence="5 6" key="1">
    <citation type="journal article" date="2017" name="Int J Environ Stud">
        <title>Does the Miocene-Pliocene relict legume Oxytropis triphylla form nitrogen-fixing nodules with a combination of bacterial strains?</title>
        <authorList>
            <person name="Safronova V."/>
            <person name="Belimov A."/>
            <person name="Sazanova A."/>
            <person name="Kuznetsova I."/>
            <person name="Popova J."/>
            <person name="Andronov E."/>
            <person name="Verkhozina A."/>
            <person name="Tikhonovich I."/>
        </authorList>
    </citation>
    <scope>NUCLEOTIDE SEQUENCE [LARGE SCALE GENOMIC DNA]</scope>
    <source>
        <strain evidence="5 6">Tri-38</strain>
    </source>
</reference>
<comment type="caution">
    <text evidence="5">The sequence shown here is derived from an EMBL/GenBank/DDBJ whole genome shotgun (WGS) entry which is preliminary data.</text>
</comment>
<dbReference type="RefSeq" id="WP_099997747.1">
    <property type="nucleotide sequence ID" value="NZ_CP017940.1"/>
</dbReference>
<dbReference type="Proteomes" id="UP000232163">
    <property type="component" value="Unassembled WGS sequence"/>
</dbReference>
<evidence type="ECO:0000256" key="3">
    <source>
        <dbReference type="ARBA" id="ARBA00023163"/>
    </source>
</evidence>
<name>A0A2N9W0W4_9HYPH</name>
<dbReference type="PANTHER" id="PTHR44688">
    <property type="entry name" value="DNA-BINDING TRANSCRIPTIONAL ACTIVATOR DEVR_DOSR"/>
    <property type="match status" value="1"/>
</dbReference>
<dbReference type="PROSITE" id="PS50043">
    <property type="entry name" value="HTH_LUXR_2"/>
    <property type="match status" value="1"/>
</dbReference>
<dbReference type="Pfam" id="PF00196">
    <property type="entry name" value="GerE"/>
    <property type="match status" value="1"/>
</dbReference>
<proteinExistence type="predicted"/>
<protein>
    <submittedName>
        <fullName evidence="5">Helix-turn-helix transcriptional regulator</fullName>
    </submittedName>
</protein>
<dbReference type="PANTHER" id="PTHR44688:SF16">
    <property type="entry name" value="DNA-BINDING TRANSCRIPTIONAL ACTIVATOR DEVR_DOSR"/>
    <property type="match status" value="1"/>
</dbReference>
<sequence length="268" mass="30468">MSVDVETLFDAFRQFVGKSSLAPREFGDLFGQAMRALVKFDYIVVFAYRGNERPIDLYSTFDSAEHVIFVSLYQAGPYLLDPFYHTARAPKPGVWRMRELAPDRFFSSEYYRTYYVQTGLAEEIGFFVPVGNDITIVLSLMRRGETGPFPAQEFSLLRKADPLVATLVRQYCSDIGHLFDAAVAKQGRGRRKVKLNAADTVWRDLNLTDREAAIIELVLQGHSSESIGLRLNIATGTVKVHRRNVYRKLGISSQTQLLSIYLKKLNEH</sequence>
<keyword evidence="6" id="KW-1185">Reference proteome</keyword>
<evidence type="ECO:0000313" key="5">
    <source>
        <dbReference type="EMBL" id="PIO45382.1"/>
    </source>
</evidence>
<dbReference type="PRINTS" id="PR00038">
    <property type="entry name" value="HTHLUXR"/>
</dbReference>
<dbReference type="InterPro" id="IPR000792">
    <property type="entry name" value="Tscrpt_reg_LuxR_C"/>
</dbReference>
<evidence type="ECO:0000256" key="2">
    <source>
        <dbReference type="ARBA" id="ARBA00023125"/>
    </source>
</evidence>